<gene>
    <name evidence="2" type="ORF">RM479_16250</name>
</gene>
<name>A0ABU2MBB0_9ACTN</name>
<proteinExistence type="predicted"/>
<comment type="caution">
    <text evidence="2">The sequence shown here is derived from an EMBL/GenBank/DDBJ whole genome shotgun (WGS) entry which is preliminary data.</text>
</comment>
<dbReference type="Pfam" id="PF04149">
    <property type="entry name" value="DUF397"/>
    <property type="match status" value="1"/>
</dbReference>
<protein>
    <submittedName>
        <fullName evidence="2">DUF397 domain-containing protein</fullName>
    </submittedName>
</protein>
<dbReference type="InterPro" id="IPR007278">
    <property type="entry name" value="DUF397"/>
</dbReference>
<dbReference type="RefSeq" id="WP_311512562.1">
    <property type="nucleotide sequence ID" value="NZ_JAVREP010000010.1"/>
</dbReference>
<dbReference type="EMBL" id="JAVREP010000010">
    <property type="protein sequence ID" value="MDT0329963.1"/>
    <property type="molecule type" value="Genomic_DNA"/>
</dbReference>
<keyword evidence="3" id="KW-1185">Reference proteome</keyword>
<feature type="domain" description="DUF397" evidence="1">
    <location>
        <begin position="4"/>
        <end position="55"/>
    </location>
</feature>
<evidence type="ECO:0000313" key="3">
    <source>
        <dbReference type="Proteomes" id="UP001183390"/>
    </source>
</evidence>
<reference evidence="3" key="1">
    <citation type="submission" date="2023-07" db="EMBL/GenBank/DDBJ databases">
        <title>30 novel species of actinomycetes from the DSMZ collection.</title>
        <authorList>
            <person name="Nouioui I."/>
        </authorList>
    </citation>
    <scope>NUCLEOTIDE SEQUENCE [LARGE SCALE GENOMIC DNA]</scope>
    <source>
        <strain evidence="3">DSM 44743</strain>
    </source>
</reference>
<evidence type="ECO:0000259" key="1">
    <source>
        <dbReference type="Pfam" id="PF04149"/>
    </source>
</evidence>
<sequence>MTSDWYKSSYSPNTGDCVECRRQVGTVDLRDTKNREAGHLAFDRVEWSALLAGVRAGR</sequence>
<dbReference type="Proteomes" id="UP001183390">
    <property type="component" value="Unassembled WGS sequence"/>
</dbReference>
<organism evidence="2 3">
    <name type="scientific">Nocardiopsis lambiniae</name>
    <dbReference type="NCBI Taxonomy" id="3075539"/>
    <lineage>
        <taxon>Bacteria</taxon>
        <taxon>Bacillati</taxon>
        <taxon>Actinomycetota</taxon>
        <taxon>Actinomycetes</taxon>
        <taxon>Streptosporangiales</taxon>
        <taxon>Nocardiopsidaceae</taxon>
        <taxon>Nocardiopsis</taxon>
    </lineage>
</organism>
<evidence type="ECO:0000313" key="2">
    <source>
        <dbReference type="EMBL" id="MDT0329963.1"/>
    </source>
</evidence>
<accession>A0ABU2MBB0</accession>